<protein>
    <submittedName>
        <fullName evidence="2">Uncharacterized protein</fullName>
    </submittedName>
</protein>
<evidence type="ECO:0000313" key="2">
    <source>
        <dbReference type="EMBL" id="RYP80507.1"/>
    </source>
</evidence>
<dbReference type="EMBL" id="SDKM01000103">
    <property type="protein sequence ID" value="RYP80507.1"/>
    <property type="molecule type" value="Genomic_DNA"/>
</dbReference>
<organism evidence="2 3">
    <name type="scientific">Nocardioides guangzhouensis</name>
    <dbReference type="NCBI Taxonomy" id="2497878"/>
    <lineage>
        <taxon>Bacteria</taxon>
        <taxon>Bacillati</taxon>
        <taxon>Actinomycetota</taxon>
        <taxon>Actinomycetes</taxon>
        <taxon>Propionibacteriales</taxon>
        <taxon>Nocardioidaceae</taxon>
        <taxon>Nocardioides</taxon>
    </lineage>
</organism>
<accession>A0A4Q4YZ72</accession>
<dbReference type="AlphaFoldDB" id="A0A4Q4YZ72"/>
<proteinExistence type="predicted"/>
<keyword evidence="3" id="KW-1185">Reference proteome</keyword>
<evidence type="ECO:0000313" key="3">
    <source>
        <dbReference type="Proteomes" id="UP000295198"/>
    </source>
</evidence>
<dbReference type="InterPro" id="IPR046828">
    <property type="entry name" value="RepSA"/>
</dbReference>
<dbReference type="Pfam" id="PF20199">
    <property type="entry name" value="RepSA"/>
    <property type="match status" value="1"/>
</dbReference>
<dbReference type="Proteomes" id="UP000295198">
    <property type="component" value="Unassembled WGS sequence"/>
</dbReference>
<comment type="caution">
    <text evidence="2">The sequence shown here is derived from an EMBL/GenBank/DDBJ whole genome shotgun (WGS) entry which is preliminary data.</text>
</comment>
<reference evidence="2 3" key="1">
    <citation type="submission" date="2019-01" db="EMBL/GenBank/DDBJ databases">
        <title>Nocardioides guangzhouensis sp. nov., an actinobacterium isolated from soil.</title>
        <authorList>
            <person name="Fu Y."/>
            <person name="Cai Y."/>
            <person name="Lin Z."/>
            <person name="Chen P."/>
        </authorList>
    </citation>
    <scope>NUCLEOTIDE SEQUENCE [LARGE SCALE GENOMIC DNA]</scope>
    <source>
        <strain evidence="2 3">130</strain>
    </source>
</reference>
<name>A0A4Q4YZ72_9ACTN</name>
<feature type="region of interest" description="Disordered" evidence="1">
    <location>
        <begin position="90"/>
        <end position="115"/>
    </location>
</feature>
<evidence type="ECO:0000256" key="1">
    <source>
        <dbReference type="SAM" id="MobiDB-lite"/>
    </source>
</evidence>
<sequence>MLGFRGHFGTKSRRSSMTLTALRRARRRAQALIAQHRADGRPLDLAALEADLLAHDHDETTLAIGHWTYTGTGWHTEAQAVLANAAAARARERDQWKAEQRRQHEAGVDREKGRR</sequence>
<gene>
    <name evidence="2" type="ORF">EKO23_24610</name>
</gene>